<dbReference type="InterPro" id="IPR014729">
    <property type="entry name" value="Rossmann-like_a/b/a_fold"/>
</dbReference>
<name>A0A835UYX9_VANPL</name>
<dbReference type="PANTHER" id="PTHR47125">
    <property type="entry name" value="ADENINE NUCLEOTIDE ALPHA HYDROLASES-LIKE SUPERFAMILY PROTEIN"/>
    <property type="match status" value="1"/>
</dbReference>
<dbReference type="PANTHER" id="PTHR47125:SF2">
    <property type="entry name" value="ADENINE NUCLEOTIDE ALPHA HYDROLASES-LIKE SUPERFAMILY PROTEIN"/>
    <property type="match status" value="1"/>
</dbReference>
<comment type="caution">
    <text evidence="1">The sequence shown here is derived from an EMBL/GenBank/DDBJ whole genome shotgun (WGS) entry which is preliminary data.</text>
</comment>
<evidence type="ECO:0000313" key="1">
    <source>
        <dbReference type="EMBL" id="KAG0476906.1"/>
    </source>
</evidence>
<evidence type="ECO:0000313" key="2">
    <source>
        <dbReference type="Proteomes" id="UP000636800"/>
    </source>
</evidence>
<gene>
    <name evidence="1" type="ORF">HPP92_013747</name>
</gene>
<dbReference type="CDD" id="cd00293">
    <property type="entry name" value="USP-like"/>
    <property type="match status" value="1"/>
</dbReference>
<dbReference type="Proteomes" id="UP000636800">
    <property type="component" value="Chromosome 6"/>
</dbReference>
<dbReference type="SUPFAM" id="SSF52402">
    <property type="entry name" value="Adenine nucleotide alpha hydrolases-like"/>
    <property type="match status" value="1"/>
</dbReference>
<accession>A0A835UYX9</accession>
<reference evidence="1 2" key="1">
    <citation type="journal article" date="2020" name="Nat. Food">
        <title>A phased Vanilla planifolia genome enables genetic improvement of flavour and production.</title>
        <authorList>
            <person name="Hasing T."/>
            <person name="Tang H."/>
            <person name="Brym M."/>
            <person name="Khazi F."/>
            <person name="Huang T."/>
            <person name="Chambers A.H."/>
        </authorList>
    </citation>
    <scope>NUCLEOTIDE SEQUENCE [LARGE SCALE GENOMIC DNA]</scope>
    <source>
        <tissue evidence="1">Leaf</tissue>
    </source>
</reference>
<keyword evidence="2" id="KW-1185">Reference proteome</keyword>
<dbReference type="EMBL" id="JADCNL010000006">
    <property type="protein sequence ID" value="KAG0476906.1"/>
    <property type="molecule type" value="Genomic_DNA"/>
</dbReference>
<protein>
    <recommendedName>
        <fullName evidence="3">UspA domain-containing protein</fullName>
    </recommendedName>
</protein>
<proteinExistence type="predicted"/>
<dbReference type="Gene3D" id="3.40.50.620">
    <property type="entry name" value="HUPs"/>
    <property type="match status" value="1"/>
</dbReference>
<sequence length="193" mass="20656">MGSSGKALAFLSHLSAGEGDDCNQDSGYENGSTAMVKNKRVVVVVEPGRRAKFAMMWALTHVASEGDLLTLLYVVPSASSDATLLPSSLGAVCRACRPEVEIEGVVVQGPKLATVLSQVQKLEASVLVVSQGKPSPFCCLWRSSGEEFVEGCIKRAGCLTLAVKRQSRGIGGYVVSTRWHRNFWLAVGINRRS</sequence>
<dbReference type="AlphaFoldDB" id="A0A835UYX9"/>
<organism evidence="1 2">
    <name type="scientific">Vanilla planifolia</name>
    <name type="common">Vanilla</name>
    <dbReference type="NCBI Taxonomy" id="51239"/>
    <lineage>
        <taxon>Eukaryota</taxon>
        <taxon>Viridiplantae</taxon>
        <taxon>Streptophyta</taxon>
        <taxon>Embryophyta</taxon>
        <taxon>Tracheophyta</taxon>
        <taxon>Spermatophyta</taxon>
        <taxon>Magnoliopsida</taxon>
        <taxon>Liliopsida</taxon>
        <taxon>Asparagales</taxon>
        <taxon>Orchidaceae</taxon>
        <taxon>Vanilloideae</taxon>
        <taxon>Vanilleae</taxon>
        <taxon>Vanilla</taxon>
    </lineage>
</organism>
<evidence type="ECO:0008006" key="3">
    <source>
        <dbReference type="Google" id="ProtNLM"/>
    </source>
</evidence>